<evidence type="ECO:0000313" key="3">
    <source>
        <dbReference type="Proteomes" id="UP000499080"/>
    </source>
</evidence>
<feature type="region of interest" description="Disordered" evidence="1">
    <location>
        <begin position="29"/>
        <end position="57"/>
    </location>
</feature>
<evidence type="ECO:0000256" key="1">
    <source>
        <dbReference type="SAM" id="MobiDB-lite"/>
    </source>
</evidence>
<feature type="compositionally biased region" description="Polar residues" evidence="1">
    <location>
        <begin position="31"/>
        <end position="55"/>
    </location>
</feature>
<comment type="caution">
    <text evidence="2">The sequence shown here is derived from an EMBL/GenBank/DDBJ whole genome shotgun (WGS) entry which is preliminary data.</text>
</comment>
<reference evidence="2 3" key="1">
    <citation type="journal article" date="2019" name="Sci. Rep.">
        <title>Orb-weaving spider Araneus ventricosus genome elucidates the spidroin gene catalogue.</title>
        <authorList>
            <person name="Kono N."/>
            <person name="Nakamura H."/>
            <person name="Ohtoshi R."/>
            <person name="Moran D.A.P."/>
            <person name="Shinohara A."/>
            <person name="Yoshida Y."/>
            <person name="Fujiwara M."/>
            <person name="Mori M."/>
            <person name="Tomita M."/>
            <person name="Arakawa K."/>
        </authorList>
    </citation>
    <scope>NUCLEOTIDE SEQUENCE [LARGE SCALE GENOMIC DNA]</scope>
</reference>
<keyword evidence="3" id="KW-1185">Reference proteome</keyword>
<name>A0A4Y2GJZ6_ARAVE</name>
<evidence type="ECO:0000313" key="2">
    <source>
        <dbReference type="EMBL" id="GBM53681.1"/>
    </source>
</evidence>
<dbReference type="EMBL" id="BGPR01001428">
    <property type="protein sequence ID" value="GBM53681.1"/>
    <property type="molecule type" value="Genomic_DNA"/>
</dbReference>
<sequence length="126" mass="14662">MDCSISANRNFGEGNYFCFAISREHSHEDNSLTAEQNKMTSTSNDVTGEQASWTGKQRGEKDRFLQWEDVLWKSCPHTQLRKIWHFGNEAHMTMGKENNRARQGAKCLHSFLFEYFQSSFALLLLY</sequence>
<dbReference type="AlphaFoldDB" id="A0A4Y2GJZ6"/>
<organism evidence="2 3">
    <name type="scientific">Araneus ventricosus</name>
    <name type="common">Orbweaver spider</name>
    <name type="synonym">Epeira ventricosa</name>
    <dbReference type="NCBI Taxonomy" id="182803"/>
    <lineage>
        <taxon>Eukaryota</taxon>
        <taxon>Metazoa</taxon>
        <taxon>Ecdysozoa</taxon>
        <taxon>Arthropoda</taxon>
        <taxon>Chelicerata</taxon>
        <taxon>Arachnida</taxon>
        <taxon>Araneae</taxon>
        <taxon>Araneomorphae</taxon>
        <taxon>Entelegynae</taxon>
        <taxon>Araneoidea</taxon>
        <taxon>Araneidae</taxon>
        <taxon>Araneus</taxon>
    </lineage>
</organism>
<proteinExistence type="predicted"/>
<protein>
    <submittedName>
        <fullName evidence="2">Uncharacterized protein</fullName>
    </submittedName>
</protein>
<accession>A0A4Y2GJZ6</accession>
<dbReference type="Proteomes" id="UP000499080">
    <property type="component" value="Unassembled WGS sequence"/>
</dbReference>
<gene>
    <name evidence="2" type="ORF">AVEN_51517_1</name>
</gene>